<gene>
    <name evidence="1" type="ORF">EDC23_2397</name>
</gene>
<proteinExistence type="predicted"/>
<dbReference type="OrthoDB" id="9786855at2"/>
<comment type="caution">
    <text evidence="1">The sequence shown here is derived from an EMBL/GenBank/DDBJ whole genome shotgun (WGS) entry which is preliminary data.</text>
</comment>
<dbReference type="NCBIfam" id="NF003501">
    <property type="entry name" value="PRK05170.1-5"/>
    <property type="match status" value="1"/>
</dbReference>
<dbReference type="InterPro" id="IPR005358">
    <property type="entry name" value="Puta_zinc/iron-chelating_dom"/>
</dbReference>
<reference evidence="1 2" key="1">
    <citation type="submission" date="2019-03" db="EMBL/GenBank/DDBJ databases">
        <title>Genomic Encyclopedia of Type Strains, Phase IV (KMG-IV): sequencing the most valuable type-strain genomes for metagenomic binning, comparative biology and taxonomic classification.</title>
        <authorList>
            <person name="Goeker M."/>
        </authorList>
    </citation>
    <scope>NUCLEOTIDE SEQUENCE [LARGE SCALE GENOMIC DNA]</scope>
    <source>
        <strain evidence="1 2">DSM 16326</strain>
    </source>
</reference>
<dbReference type="EMBL" id="SOQX01000007">
    <property type="protein sequence ID" value="TDX99612.1"/>
    <property type="molecule type" value="Genomic_DNA"/>
</dbReference>
<dbReference type="NCBIfam" id="NF003507">
    <property type="entry name" value="PRK05170.2-5"/>
    <property type="match status" value="1"/>
</dbReference>
<evidence type="ECO:0000313" key="1">
    <source>
        <dbReference type="EMBL" id="TDX99612.1"/>
    </source>
</evidence>
<keyword evidence="2" id="KW-1185">Reference proteome</keyword>
<dbReference type="PIRSF" id="PIRSF006173">
    <property type="entry name" value="UCP006173"/>
    <property type="match status" value="1"/>
</dbReference>
<organism evidence="1 2">
    <name type="scientific">Thiohalophilus thiocyanatoxydans</name>
    <dbReference type="NCBI Taxonomy" id="381308"/>
    <lineage>
        <taxon>Bacteria</taxon>
        <taxon>Pseudomonadati</taxon>
        <taxon>Pseudomonadota</taxon>
        <taxon>Gammaproteobacteria</taxon>
        <taxon>Thiohalomonadales</taxon>
        <taxon>Thiohalophilaceae</taxon>
        <taxon>Thiohalophilus</taxon>
    </lineage>
</organism>
<evidence type="ECO:0000313" key="2">
    <source>
        <dbReference type="Proteomes" id="UP000294914"/>
    </source>
</evidence>
<name>A0A4R8IR61_9GAMM</name>
<dbReference type="RefSeq" id="WP_134084823.1">
    <property type="nucleotide sequence ID" value="NZ_SOQX01000007.1"/>
</dbReference>
<dbReference type="Proteomes" id="UP000294914">
    <property type="component" value="Unassembled WGS sequence"/>
</dbReference>
<dbReference type="PANTHER" id="PTHR37421">
    <property type="entry name" value="UPF0260 PROTEIN YCGN"/>
    <property type="match status" value="1"/>
</dbReference>
<dbReference type="Pfam" id="PF03692">
    <property type="entry name" value="CxxCxxCC"/>
    <property type="match status" value="1"/>
</dbReference>
<protein>
    <submittedName>
        <fullName evidence="1">Uncharacterized protein</fullName>
    </submittedName>
</protein>
<accession>A0A4R8IR61</accession>
<sequence>MADFWRDKTLAQMSPEEWESLCDRCGRCCLLKLEDEDNGDLYFTNIACRQLQQPGCQCRHYATRTRAVPECLELTPDSLPELIDHLPSSCAYKRLYQGLSLPAWHPLITGDPDSVAQAGISVSEKVVSEDYIHPEQYPEHIIQWYEREGEE</sequence>
<dbReference type="AlphaFoldDB" id="A0A4R8IR61"/>
<dbReference type="InterPro" id="IPR008228">
    <property type="entry name" value="UCP006173"/>
</dbReference>
<dbReference type="PANTHER" id="PTHR37421:SF1">
    <property type="entry name" value="UPF0260 PROTEIN YCGN"/>
    <property type="match status" value="1"/>
</dbReference>